<accession>A0A0C3DL74</accession>
<dbReference type="EMBL" id="KN822107">
    <property type="protein sequence ID" value="KIM57019.1"/>
    <property type="molecule type" value="Genomic_DNA"/>
</dbReference>
<dbReference type="Proteomes" id="UP000053989">
    <property type="component" value="Unassembled WGS sequence"/>
</dbReference>
<evidence type="ECO:0000313" key="2">
    <source>
        <dbReference type="EMBL" id="KIM57019.1"/>
    </source>
</evidence>
<keyword evidence="3" id="KW-1185">Reference proteome</keyword>
<sequence length="148" mass="17081">MPSTANKARLSVYNQRRSLFELATPEIGTRPRKFLLHTCTARYVFQVHSVGPQRGENVRAKNQIPTQSSIPVHLYMRRRKRNPTEKNRDPLPYLHTNSVIDALCTSTPTSRLPSQIVQMTRWISIRPRRTTSKMSSTTQTKTKTNIFT</sequence>
<reference evidence="2 3" key="1">
    <citation type="submission" date="2014-04" db="EMBL/GenBank/DDBJ databases">
        <authorList>
            <consortium name="DOE Joint Genome Institute"/>
            <person name="Kuo A."/>
            <person name="Kohler A."/>
            <person name="Nagy L.G."/>
            <person name="Floudas D."/>
            <person name="Copeland A."/>
            <person name="Barry K.W."/>
            <person name="Cichocki N."/>
            <person name="Veneault-Fourrey C."/>
            <person name="LaButti K."/>
            <person name="Lindquist E.A."/>
            <person name="Lipzen A."/>
            <person name="Lundell T."/>
            <person name="Morin E."/>
            <person name="Murat C."/>
            <person name="Sun H."/>
            <person name="Tunlid A."/>
            <person name="Henrissat B."/>
            <person name="Grigoriev I.V."/>
            <person name="Hibbett D.S."/>
            <person name="Martin F."/>
            <person name="Nordberg H.P."/>
            <person name="Cantor M.N."/>
            <person name="Hua S.X."/>
        </authorList>
    </citation>
    <scope>NUCLEOTIDE SEQUENCE [LARGE SCALE GENOMIC DNA]</scope>
    <source>
        <strain evidence="2 3">Foug A</strain>
    </source>
</reference>
<reference evidence="3" key="2">
    <citation type="submission" date="2015-01" db="EMBL/GenBank/DDBJ databases">
        <title>Evolutionary Origins and Diversification of the Mycorrhizal Mutualists.</title>
        <authorList>
            <consortium name="DOE Joint Genome Institute"/>
            <consortium name="Mycorrhizal Genomics Consortium"/>
            <person name="Kohler A."/>
            <person name="Kuo A."/>
            <person name="Nagy L.G."/>
            <person name="Floudas D."/>
            <person name="Copeland A."/>
            <person name="Barry K.W."/>
            <person name="Cichocki N."/>
            <person name="Veneault-Fourrey C."/>
            <person name="LaButti K."/>
            <person name="Lindquist E.A."/>
            <person name="Lipzen A."/>
            <person name="Lundell T."/>
            <person name="Morin E."/>
            <person name="Murat C."/>
            <person name="Riley R."/>
            <person name="Ohm R."/>
            <person name="Sun H."/>
            <person name="Tunlid A."/>
            <person name="Henrissat B."/>
            <person name="Grigoriev I.V."/>
            <person name="Hibbett D.S."/>
            <person name="Martin F."/>
        </authorList>
    </citation>
    <scope>NUCLEOTIDE SEQUENCE [LARGE SCALE GENOMIC DNA]</scope>
    <source>
        <strain evidence="3">Foug A</strain>
    </source>
</reference>
<dbReference type="HOGENOM" id="CLU_1759875_0_0_1"/>
<evidence type="ECO:0000313" key="3">
    <source>
        <dbReference type="Proteomes" id="UP000053989"/>
    </source>
</evidence>
<feature type="region of interest" description="Disordered" evidence="1">
    <location>
        <begin position="129"/>
        <end position="148"/>
    </location>
</feature>
<proteinExistence type="predicted"/>
<evidence type="ECO:0000256" key="1">
    <source>
        <dbReference type="SAM" id="MobiDB-lite"/>
    </source>
</evidence>
<organism evidence="2 3">
    <name type="scientific">Scleroderma citrinum Foug A</name>
    <dbReference type="NCBI Taxonomy" id="1036808"/>
    <lineage>
        <taxon>Eukaryota</taxon>
        <taxon>Fungi</taxon>
        <taxon>Dikarya</taxon>
        <taxon>Basidiomycota</taxon>
        <taxon>Agaricomycotina</taxon>
        <taxon>Agaricomycetes</taxon>
        <taxon>Agaricomycetidae</taxon>
        <taxon>Boletales</taxon>
        <taxon>Sclerodermatineae</taxon>
        <taxon>Sclerodermataceae</taxon>
        <taxon>Scleroderma</taxon>
    </lineage>
</organism>
<protein>
    <submittedName>
        <fullName evidence="2">Uncharacterized protein</fullName>
    </submittedName>
</protein>
<name>A0A0C3DL74_9AGAM</name>
<gene>
    <name evidence="2" type="ORF">SCLCIDRAFT_195596</name>
</gene>
<feature type="compositionally biased region" description="Low complexity" evidence="1">
    <location>
        <begin position="132"/>
        <end position="148"/>
    </location>
</feature>
<dbReference type="AlphaFoldDB" id="A0A0C3DL74"/>
<dbReference type="InParanoid" id="A0A0C3DL74"/>